<accession>A0ABX8ZZ12</accession>
<sequence>MTATLLPAFLLLMQVGPDPSAGSMPGLPDELANRPERPGASEPQPQTDTLATCLRIASSDPQAALDRAQAWREEAQTDLEFAQSAHCLGLALVQQGRLDEARRAFEIASGEAPADNLSYSARLAAMAGNAALASGDPEAALPLLDRAGGQALAANDGALAADLRVDLARVLVRLDREEDAALALAEAREADGDDPEAWLLSATLSRRLERLGEAQAQIERAALLNPRNPQVGLEAGVIAAMSGREADARASFQSVIDVAPGSREAERAQRYLDQLAPEEDSFPE</sequence>
<reference evidence="2 3" key="1">
    <citation type="submission" date="2021-08" db="EMBL/GenBank/DDBJ databases">
        <title>Comparative Genomics Analysis of the Genus Qipengyuania Reveals Extensive Genetic Diversity and Metabolic Versatility, Including the Description of Fifteen Novel Species.</title>
        <authorList>
            <person name="Liu Y."/>
        </authorList>
    </citation>
    <scope>NUCLEOTIDE SEQUENCE [LARGE SCALE GENOMIC DNA]</scope>
    <source>
        <strain evidence="2 3">1NDH1</strain>
    </source>
</reference>
<dbReference type="InterPro" id="IPR011990">
    <property type="entry name" value="TPR-like_helical_dom_sf"/>
</dbReference>
<protein>
    <submittedName>
        <fullName evidence="2">Tetratricopeptide repeat protein</fullName>
    </submittedName>
</protein>
<dbReference type="Gene3D" id="1.25.40.10">
    <property type="entry name" value="Tetratricopeptide repeat domain"/>
    <property type="match status" value="2"/>
</dbReference>
<dbReference type="SMART" id="SM00028">
    <property type="entry name" value="TPR"/>
    <property type="match status" value="4"/>
</dbReference>
<name>A0ABX8ZZ12_9SPHN</name>
<gene>
    <name evidence="2" type="ORF">K3136_07815</name>
</gene>
<dbReference type="RefSeq" id="WP_221429787.1">
    <property type="nucleotide sequence ID" value="NZ_CP081294.1"/>
</dbReference>
<dbReference type="Proteomes" id="UP000824321">
    <property type="component" value="Chromosome"/>
</dbReference>
<feature type="region of interest" description="Disordered" evidence="1">
    <location>
        <begin position="20"/>
        <end position="46"/>
    </location>
</feature>
<dbReference type="Pfam" id="PF14559">
    <property type="entry name" value="TPR_19"/>
    <property type="match status" value="1"/>
</dbReference>
<dbReference type="InterPro" id="IPR019734">
    <property type="entry name" value="TPR_rpt"/>
</dbReference>
<dbReference type="EMBL" id="CP081294">
    <property type="protein sequence ID" value="QZD94021.1"/>
    <property type="molecule type" value="Genomic_DNA"/>
</dbReference>
<dbReference type="SUPFAM" id="SSF48452">
    <property type="entry name" value="TPR-like"/>
    <property type="match status" value="1"/>
</dbReference>
<dbReference type="Pfam" id="PF13432">
    <property type="entry name" value="TPR_16"/>
    <property type="match status" value="1"/>
</dbReference>
<evidence type="ECO:0000313" key="2">
    <source>
        <dbReference type="EMBL" id="QZD94021.1"/>
    </source>
</evidence>
<evidence type="ECO:0000256" key="1">
    <source>
        <dbReference type="SAM" id="MobiDB-lite"/>
    </source>
</evidence>
<organism evidence="2 3">
    <name type="scientific">Qipengyuania gelatinilytica</name>
    <dbReference type="NCBI Taxonomy" id="2867231"/>
    <lineage>
        <taxon>Bacteria</taxon>
        <taxon>Pseudomonadati</taxon>
        <taxon>Pseudomonadota</taxon>
        <taxon>Alphaproteobacteria</taxon>
        <taxon>Sphingomonadales</taxon>
        <taxon>Erythrobacteraceae</taxon>
        <taxon>Qipengyuania</taxon>
    </lineage>
</organism>
<keyword evidence="3" id="KW-1185">Reference proteome</keyword>
<proteinExistence type="predicted"/>
<evidence type="ECO:0000313" key="3">
    <source>
        <dbReference type="Proteomes" id="UP000824321"/>
    </source>
</evidence>